<organism evidence="2 3">
    <name type="scientific">Plakobranchus ocellatus</name>
    <dbReference type="NCBI Taxonomy" id="259542"/>
    <lineage>
        <taxon>Eukaryota</taxon>
        <taxon>Metazoa</taxon>
        <taxon>Spiralia</taxon>
        <taxon>Lophotrochozoa</taxon>
        <taxon>Mollusca</taxon>
        <taxon>Gastropoda</taxon>
        <taxon>Heterobranchia</taxon>
        <taxon>Euthyneura</taxon>
        <taxon>Panpulmonata</taxon>
        <taxon>Sacoglossa</taxon>
        <taxon>Placobranchoidea</taxon>
        <taxon>Plakobranchidae</taxon>
        <taxon>Plakobranchus</taxon>
    </lineage>
</organism>
<keyword evidence="3" id="KW-1185">Reference proteome</keyword>
<evidence type="ECO:0000256" key="1">
    <source>
        <dbReference type="SAM" id="MobiDB-lite"/>
    </source>
</evidence>
<feature type="compositionally biased region" description="Basic and acidic residues" evidence="1">
    <location>
        <begin position="89"/>
        <end position="103"/>
    </location>
</feature>
<accession>A0AAV4ADL1</accession>
<sequence>MLNCLSITVGPWDDASITWAKRKHSMFVSAFRGRLHTVKRKHDPQFTPLTGRTAPERLGCPRAILQSIIYRRPSSPPGILHSFQKAKPGLKEAKMTKKKKKEN</sequence>
<comment type="caution">
    <text evidence="2">The sequence shown here is derived from an EMBL/GenBank/DDBJ whole genome shotgun (WGS) entry which is preliminary data.</text>
</comment>
<dbReference type="AlphaFoldDB" id="A0AAV4ADL1"/>
<evidence type="ECO:0000313" key="3">
    <source>
        <dbReference type="Proteomes" id="UP000735302"/>
    </source>
</evidence>
<dbReference type="Proteomes" id="UP000735302">
    <property type="component" value="Unassembled WGS sequence"/>
</dbReference>
<gene>
    <name evidence="2" type="ORF">PoB_003577100</name>
</gene>
<protein>
    <submittedName>
        <fullName evidence="2">Uncharacterized protein</fullName>
    </submittedName>
</protein>
<evidence type="ECO:0000313" key="2">
    <source>
        <dbReference type="EMBL" id="GFO09266.1"/>
    </source>
</evidence>
<dbReference type="EMBL" id="BLXT01004061">
    <property type="protein sequence ID" value="GFO09266.1"/>
    <property type="molecule type" value="Genomic_DNA"/>
</dbReference>
<feature type="region of interest" description="Disordered" evidence="1">
    <location>
        <begin position="75"/>
        <end position="103"/>
    </location>
</feature>
<proteinExistence type="predicted"/>
<name>A0AAV4ADL1_9GAST</name>
<reference evidence="2 3" key="1">
    <citation type="journal article" date="2021" name="Elife">
        <title>Chloroplast acquisition without the gene transfer in kleptoplastic sea slugs, Plakobranchus ocellatus.</title>
        <authorList>
            <person name="Maeda T."/>
            <person name="Takahashi S."/>
            <person name="Yoshida T."/>
            <person name="Shimamura S."/>
            <person name="Takaki Y."/>
            <person name="Nagai Y."/>
            <person name="Toyoda A."/>
            <person name="Suzuki Y."/>
            <person name="Arimoto A."/>
            <person name="Ishii H."/>
            <person name="Satoh N."/>
            <person name="Nishiyama T."/>
            <person name="Hasebe M."/>
            <person name="Maruyama T."/>
            <person name="Minagawa J."/>
            <person name="Obokata J."/>
            <person name="Shigenobu S."/>
        </authorList>
    </citation>
    <scope>NUCLEOTIDE SEQUENCE [LARGE SCALE GENOMIC DNA]</scope>
</reference>